<dbReference type="Proteomes" id="UP001431783">
    <property type="component" value="Unassembled WGS sequence"/>
</dbReference>
<accession>A0AAW1UXN9</accession>
<dbReference type="EMBL" id="JARQZJ010000106">
    <property type="protein sequence ID" value="KAK9887200.1"/>
    <property type="molecule type" value="Genomic_DNA"/>
</dbReference>
<comment type="caution">
    <text evidence="1">The sequence shown here is derived from an EMBL/GenBank/DDBJ whole genome shotgun (WGS) entry which is preliminary data.</text>
</comment>
<dbReference type="AlphaFoldDB" id="A0AAW1UXN9"/>
<organism evidence="1 2">
    <name type="scientific">Henosepilachna vigintioctopunctata</name>
    <dbReference type="NCBI Taxonomy" id="420089"/>
    <lineage>
        <taxon>Eukaryota</taxon>
        <taxon>Metazoa</taxon>
        <taxon>Ecdysozoa</taxon>
        <taxon>Arthropoda</taxon>
        <taxon>Hexapoda</taxon>
        <taxon>Insecta</taxon>
        <taxon>Pterygota</taxon>
        <taxon>Neoptera</taxon>
        <taxon>Endopterygota</taxon>
        <taxon>Coleoptera</taxon>
        <taxon>Polyphaga</taxon>
        <taxon>Cucujiformia</taxon>
        <taxon>Coccinelloidea</taxon>
        <taxon>Coccinellidae</taxon>
        <taxon>Epilachninae</taxon>
        <taxon>Epilachnini</taxon>
        <taxon>Henosepilachna</taxon>
    </lineage>
</organism>
<proteinExistence type="predicted"/>
<sequence>MNQSSPGPLASRAISRLSPKAQKTIDNITHNKYSWADVAELQFEIAEVEKQAERNNGKEMTLELESFSQNFLTSLSKNHENKNRIIYTYNSSDLGPFIVYVEGKNGNMGMFNH</sequence>
<keyword evidence="2" id="KW-1185">Reference proteome</keyword>
<protein>
    <submittedName>
        <fullName evidence="1">Uncharacterized protein</fullName>
    </submittedName>
</protein>
<evidence type="ECO:0000313" key="1">
    <source>
        <dbReference type="EMBL" id="KAK9887200.1"/>
    </source>
</evidence>
<gene>
    <name evidence="1" type="ORF">WA026_021042</name>
</gene>
<reference evidence="1 2" key="1">
    <citation type="submission" date="2023-03" db="EMBL/GenBank/DDBJ databases">
        <title>Genome insight into feeding habits of ladybird beetles.</title>
        <authorList>
            <person name="Li H.-S."/>
            <person name="Huang Y.-H."/>
            <person name="Pang H."/>
        </authorList>
    </citation>
    <scope>NUCLEOTIDE SEQUENCE [LARGE SCALE GENOMIC DNA]</scope>
    <source>
        <strain evidence="1">SYSU_2023b</strain>
        <tissue evidence="1">Whole body</tissue>
    </source>
</reference>
<name>A0AAW1UXN9_9CUCU</name>
<evidence type="ECO:0000313" key="2">
    <source>
        <dbReference type="Proteomes" id="UP001431783"/>
    </source>
</evidence>